<keyword evidence="6" id="KW-0804">Transcription</keyword>
<dbReference type="InterPro" id="IPR003851">
    <property type="entry name" value="Znf_Dof"/>
</dbReference>
<dbReference type="OMA" id="NEECWVA"/>
<dbReference type="InterPro" id="IPR045174">
    <property type="entry name" value="Dof"/>
</dbReference>
<sequence>MSLSQSQLTDPAIKLFGTNIPLPPSNSSSETSHSDDSPLSQSQFMDECREEATKAEVEDTGERCCEHDSFSDSEGKGNSYQNHVQDNEVNCNPVQNQRNESDRSSKEKILKRPDKILPCPRCNSLGTKFCYFNNYNVNQPRHFCKNCQRYWTAGGTIRNVPVGAGRRRNKHSSSQLHQETTNDSAAVVTQEDINNATSDQSPPSNRFPASARLDNGMAEGLKFSSETPLCESMETKLNIEDHKKIVLEEDDSADHRHPMQCYPVPQWAYPWNPGWSVMMVGQNDSNPNPSNVGTLPMVNRFRFSAPNTPFPFLPASYWGYMPNWDTQNWTQPINRYSGNMPPSSSTVNTNSSSNSSAILGKHSRDTNMQAEEKTGQPLGTKTLRIDDPDEAAKVLYGLVGLLNLIRIHLS</sequence>
<feature type="region of interest" description="Disordered" evidence="9">
    <location>
        <begin position="338"/>
        <end position="383"/>
    </location>
</feature>
<evidence type="ECO:0000256" key="6">
    <source>
        <dbReference type="ARBA" id="ARBA00023163"/>
    </source>
</evidence>
<evidence type="ECO:0000256" key="2">
    <source>
        <dbReference type="ARBA" id="ARBA00022771"/>
    </source>
</evidence>
<evidence type="ECO:0000256" key="3">
    <source>
        <dbReference type="ARBA" id="ARBA00022833"/>
    </source>
</evidence>
<evidence type="ECO:0000256" key="7">
    <source>
        <dbReference type="ARBA" id="ARBA00023242"/>
    </source>
</evidence>
<dbReference type="AlphaFoldDB" id="A0A803NVS9"/>
<keyword evidence="2 8" id="KW-0863">Zinc-finger</keyword>
<feature type="compositionally biased region" description="Basic and acidic residues" evidence="9">
    <location>
        <begin position="362"/>
        <end position="374"/>
    </location>
</feature>
<dbReference type="PROSITE" id="PS01361">
    <property type="entry name" value="ZF_DOF_1"/>
    <property type="match status" value="1"/>
</dbReference>
<keyword evidence="1" id="KW-0479">Metal-binding</keyword>
<evidence type="ECO:0000313" key="12">
    <source>
        <dbReference type="Proteomes" id="UP000596661"/>
    </source>
</evidence>
<evidence type="ECO:0000256" key="1">
    <source>
        <dbReference type="ARBA" id="ARBA00022723"/>
    </source>
</evidence>
<dbReference type="Pfam" id="PF02701">
    <property type="entry name" value="Zn_ribbon_Dof"/>
    <property type="match status" value="1"/>
</dbReference>
<dbReference type="PROSITE" id="PS50884">
    <property type="entry name" value="ZF_DOF_2"/>
    <property type="match status" value="1"/>
</dbReference>
<dbReference type="GO" id="GO:0003677">
    <property type="term" value="F:DNA binding"/>
    <property type="evidence" value="ECO:0007669"/>
    <property type="project" value="UniProtKB-UniRule"/>
</dbReference>
<feature type="compositionally biased region" description="Low complexity" evidence="9">
    <location>
        <begin position="343"/>
        <end position="356"/>
    </location>
</feature>
<proteinExistence type="predicted"/>
<keyword evidence="12" id="KW-1185">Reference proteome</keyword>
<evidence type="ECO:0000259" key="10">
    <source>
        <dbReference type="PROSITE" id="PS50884"/>
    </source>
</evidence>
<keyword evidence="4" id="KW-0805">Transcription regulation</keyword>
<accession>A0A803NVS9</accession>
<feature type="region of interest" description="Disordered" evidence="9">
    <location>
        <begin position="162"/>
        <end position="184"/>
    </location>
</feature>
<keyword evidence="7 8" id="KW-0539">Nucleus</keyword>
<keyword evidence="5 8" id="KW-0238">DNA-binding</keyword>
<reference evidence="11" key="2">
    <citation type="submission" date="2021-03" db="UniProtKB">
        <authorList>
            <consortium name="EnsemblPlants"/>
        </authorList>
    </citation>
    <scope>IDENTIFICATION</scope>
</reference>
<dbReference type="GO" id="GO:0008270">
    <property type="term" value="F:zinc ion binding"/>
    <property type="evidence" value="ECO:0007669"/>
    <property type="project" value="UniProtKB-KW"/>
</dbReference>
<keyword evidence="3" id="KW-0862">Zinc</keyword>
<name>A0A803NVS9_CANSA</name>
<organism evidence="11 12">
    <name type="scientific">Cannabis sativa</name>
    <name type="common">Hemp</name>
    <name type="synonym">Marijuana</name>
    <dbReference type="NCBI Taxonomy" id="3483"/>
    <lineage>
        <taxon>Eukaryota</taxon>
        <taxon>Viridiplantae</taxon>
        <taxon>Streptophyta</taxon>
        <taxon>Embryophyta</taxon>
        <taxon>Tracheophyta</taxon>
        <taxon>Spermatophyta</taxon>
        <taxon>Magnoliopsida</taxon>
        <taxon>eudicotyledons</taxon>
        <taxon>Gunneridae</taxon>
        <taxon>Pentapetalae</taxon>
        <taxon>rosids</taxon>
        <taxon>fabids</taxon>
        <taxon>Rosales</taxon>
        <taxon>Cannabaceae</taxon>
        <taxon>Cannabis</taxon>
    </lineage>
</organism>
<dbReference type="Gramene" id="evm.model.02.1964">
    <property type="protein sequence ID" value="cds.evm.model.02.1964"/>
    <property type="gene ID" value="evm.TU.02.1964"/>
</dbReference>
<evidence type="ECO:0000256" key="9">
    <source>
        <dbReference type="SAM" id="MobiDB-lite"/>
    </source>
</evidence>
<dbReference type="GO" id="GO:0005634">
    <property type="term" value="C:nucleus"/>
    <property type="evidence" value="ECO:0007669"/>
    <property type="project" value="UniProtKB-SubCell"/>
</dbReference>
<feature type="region of interest" description="Disordered" evidence="9">
    <location>
        <begin position="1"/>
        <end position="109"/>
    </location>
</feature>
<dbReference type="EnsemblPlants" id="evm.model.02.1964">
    <property type="protein sequence ID" value="cds.evm.model.02.1964"/>
    <property type="gene ID" value="evm.TU.02.1964"/>
</dbReference>
<feature type="compositionally biased region" description="Polar residues" evidence="9">
    <location>
        <begin position="76"/>
        <end position="98"/>
    </location>
</feature>
<reference evidence="11" key="1">
    <citation type="submission" date="2018-11" db="EMBL/GenBank/DDBJ databases">
        <authorList>
            <person name="Grassa J C."/>
        </authorList>
    </citation>
    <scope>NUCLEOTIDE SEQUENCE [LARGE SCALE GENOMIC DNA]</scope>
</reference>
<dbReference type="GO" id="GO:0003700">
    <property type="term" value="F:DNA-binding transcription factor activity"/>
    <property type="evidence" value="ECO:0007669"/>
    <property type="project" value="InterPro"/>
</dbReference>
<feature type="compositionally biased region" description="Polar residues" evidence="9">
    <location>
        <begin position="172"/>
        <end position="184"/>
    </location>
</feature>
<evidence type="ECO:0000256" key="5">
    <source>
        <dbReference type="ARBA" id="ARBA00023125"/>
    </source>
</evidence>
<dbReference type="PANTHER" id="PTHR31089:SF1">
    <property type="entry name" value="CYCLIC DOF FACTOR 3"/>
    <property type="match status" value="1"/>
</dbReference>
<feature type="domain" description="Dof-type" evidence="10">
    <location>
        <begin position="117"/>
        <end position="171"/>
    </location>
</feature>
<protein>
    <recommendedName>
        <fullName evidence="10">Dof-type domain-containing protein</fullName>
    </recommendedName>
</protein>
<feature type="compositionally biased region" description="Basic and acidic residues" evidence="9">
    <location>
        <begin position="99"/>
        <end position="109"/>
    </location>
</feature>
<feature type="compositionally biased region" description="Basic and acidic residues" evidence="9">
    <location>
        <begin position="46"/>
        <end position="75"/>
    </location>
</feature>
<evidence type="ECO:0000256" key="4">
    <source>
        <dbReference type="ARBA" id="ARBA00023015"/>
    </source>
</evidence>
<evidence type="ECO:0000313" key="11">
    <source>
        <dbReference type="EnsemblPlants" id="cds.evm.model.02.1964"/>
    </source>
</evidence>
<dbReference type="EMBL" id="UZAU01000228">
    <property type="status" value="NOT_ANNOTATED_CDS"/>
    <property type="molecule type" value="Genomic_DNA"/>
</dbReference>
<evidence type="ECO:0000256" key="8">
    <source>
        <dbReference type="PROSITE-ProRule" id="PRU00071"/>
    </source>
</evidence>
<dbReference type="PANTHER" id="PTHR31089">
    <property type="entry name" value="CYCLIC DOF FACTOR 2"/>
    <property type="match status" value="1"/>
</dbReference>
<comment type="subcellular location">
    <subcellularLocation>
        <location evidence="8">Nucleus</location>
    </subcellularLocation>
</comment>
<dbReference type="Proteomes" id="UP000596661">
    <property type="component" value="Chromosome 2"/>
</dbReference>